<organism evidence="3 4">
    <name type="scientific">Acorus calamus</name>
    <name type="common">Sweet flag</name>
    <dbReference type="NCBI Taxonomy" id="4465"/>
    <lineage>
        <taxon>Eukaryota</taxon>
        <taxon>Viridiplantae</taxon>
        <taxon>Streptophyta</taxon>
        <taxon>Embryophyta</taxon>
        <taxon>Tracheophyta</taxon>
        <taxon>Spermatophyta</taxon>
        <taxon>Magnoliopsida</taxon>
        <taxon>Liliopsida</taxon>
        <taxon>Acoraceae</taxon>
        <taxon>Acorus</taxon>
    </lineage>
</organism>
<dbReference type="AlphaFoldDB" id="A0AAV9FI97"/>
<feature type="compositionally biased region" description="Polar residues" evidence="2">
    <location>
        <begin position="156"/>
        <end position="171"/>
    </location>
</feature>
<evidence type="ECO:0000313" key="4">
    <source>
        <dbReference type="Proteomes" id="UP001180020"/>
    </source>
</evidence>
<evidence type="ECO:0000256" key="2">
    <source>
        <dbReference type="SAM" id="MobiDB-lite"/>
    </source>
</evidence>
<keyword evidence="1" id="KW-0175">Coiled coil</keyword>
<accession>A0AAV9FI97</accession>
<protein>
    <submittedName>
        <fullName evidence="3">Uncharacterized protein</fullName>
    </submittedName>
</protein>
<feature type="region of interest" description="Disordered" evidence="2">
    <location>
        <begin position="151"/>
        <end position="172"/>
    </location>
</feature>
<gene>
    <name evidence="3" type="ORF">QJS10_CPA01g03039</name>
</gene>
<dbReference type="PANTHER" id="PTHR34462:SF1">
    <property type="entry name" value="OS05G0587400 PROTEIN"/>
    <property type="match status" value="1"/>
</dbReference>
<feature type="coiled-coil region" evidence="1">
    <location>
        <begin position="179"/>
        <end position="241"/>
    </location>
</feature>
<sequence>MKQKVNGTIQRSQNLRHIQGEGPNWILIAGGALLSTLSVRLYCKLKQTFQAKELHKASDSLEANGKSPATRRSSACPLHANICGFTQDEDPCYHCLSGMTNGMVNIKQMPTSPMSNKDLSLPLVTVPGTVESTKENGMMWSSSPERLELPRRPFHHSNSFDSPSASESGSDIFSKREVIQKLRQQLKRRDDMILEMQAQITDLQNSLQTHLSHSAHLQSQLDSVNRDLFDSEREIQKLRKAIADHCVAEIGSPRKHVNLKNQYSDIHNGQMNGYIDSSNGFEFQCNGHADAGRGDRESTELFKRENGELKEVIEGDKFLLPSYKDQNTELRAKVEELQLRLSYQVPNVL</sequence>
<comment type="caution">
    <text evidence="3">The sequence shown here is derived from an EMBL/GenBank/DDBJ whole genome shotgun (WGS) entry which is preliminary data.</text>
</comment>
<dbReference type="EMBL" id="JAUJYO010000001">
    <property type="protein sequence ID" value="KAK1324774.1"/>
    <property type="molecule type" value="Genomic_DNA"/>
</dbReference>
<reference evidence="3" key="2">
    <citation type="submission" date="2023-06" db="EMBL/GenBank/DDBJ databases">
        <authorList>
            <person name="Ma L."/>
            <person name="Liu K.-W."/>
            <person name="Li Z."/>
            <person name="Hsiao Y.-Y."/>
            <person name="Qi Y."/>
            <person name="Fu T."/>
            <person name="Tang G."/>
            <person name="Zhang D."/>
            <person name="Sun W.-H."/>
            <person name="Liu D.-K."/>
            <person name="Li Y."/>
            <person name="Chen G.-Z."/>
            <person name="Liu X.-D."/>
            <person name="Liao X.-Y."/>
            <person name="Jiang Y.-T."/>
            <person name="Yu X."/>
            <person name="Hao Y."/>
            <person name="Huang J."/>
            <person name="Zhao X.-W."/>
            <person name="Ke S."/>
            <person name="Chen Y.-Y."/>
            <person name="Wu W.-L."/>
            <person name="Hsu J.-L."/>
            <person name="Lin Y.-F."/>
            <person name="Huang M.-D."/>
            <person name="Li C.-Y."/>
            <person name="Huang L."/>
            <person name="Wang Z.-W."/>
            <person name="Zhao X."/>
            <person name="Zhong W.-Y."/>
            <person name="Peng D.-H."/>
            <person name="Ahmad S."/>
            <person name="Lan S."/>
            <person name="Zhang J.-S."/>
            <person name="Tsai W.-C."/>
            <person name="Van De Peer Y."/>
            <person name="Liu Z.-J."/>
        </authorList>
    </citation>
    <scope>NUCLEOTIDE SEQUENCE</scope>
    <source>
        <strain evidence="3">CP</strain>
        <tissue evidence="3">Leaves</tissue>
    </source>
</reference>
<evidence type="ECO:0000313" key="3">
    <source>
        <dbReference type="EMBL" id="KAK1324774.1"/>
    </source>
</evidence>
<keyword evidence="4" id="KW-1185">Reference proteome</keyword>
<evidence type="ECO:0000256" key="1">
    <source>
        <dbReference type="SAM" id="Coils"/>
    </source>
</evidence>
<dbReference type="Proteomes" id="UP001180020">
    <property type="component" value="Unassembled WGS sequence"/>
</dbReference>
<dbReference type="PANTHER" id="PTHR34462">
    <property type="entry name" value="OS05G0587400 PROTEIN"/>
    <property type="match status" value="1"/>
</dbReference>
<reference evidence="3" key="1">
    <citation type="journal article" date="2023" name="Nat. Commun.">
        <title>Diploid and tetraploid genomes of Acorus and the evolution of monocots.</title>
        <authorList>
            <person name="Ma L."/>
            <person name="Liu K.W."/>
            <person name="Li Z."/>
            <person name="Hsiao Y.Y."/>
            <person name="Qi Y."/>
            <person name="Fu T."/>
            <person name="Tang G.D."/>
            <person name="Zhang D."/>
            <person name="Sun W.H."/>
            <person name="Liu D.K."/>
            <person name="Li Y."/>
            <person name="Chen G.Z."/>
            <person name="Liu X.D."/>
            <person name="Liao X.Y."/>
            <person name="Jiang Y.T."/>
            <person name="Yu X."/>
            <person name="Hao Y."/>
            <person name="Huang J."/>
            <person name="Zhao X.W."/>
            <person name="Ke S."/>
            <person name="Chen Y.Y."/>
            <person name="Wu W.L."/>
            <person name="Hsu J.L."/>
            <person name="Lin Y.F."/>
            <person name="Huang M.D."/>
            <person name="Li C.Y."/>
            <person name="Huang L."/>
            <person name="Wang Z.W."/>
            <person name="Zhao X."/>
            <person name="Zhong W.Y."/>
            <person name="Peng D.H."/>
            <person name="Ahmad S."/>
            <person name="Lan S."/>
            <person name="Zhang J.S."/>
            <person name="Tsai W.C."/>
            <person name="Van de Peer Y."/>
            <person name="Liu Z.J."/>
        </authorList>
    </citation>
    <scope>NUCLEOTIDE SEQUENCE</scope>
    <source>
        <strain evidence="3">CP</strain>
    </source>
</reference>
<proteinExistence type="predicted"/>
<name>A0AAV9FI97_ACOCL</name>